<dbReference type="EMBL" id="CP017831">
    <property type="protein sequence ID" value="AOZ95349.1"/>
    <property type="molecule type" value="Genomic_DNA"/>
</dbReference>
<feature type="transmembrane region" description="Helical" evidence="2">
    <location>
        <begin position="93"/>
        <end position="109"/>
    </location>
</feature>
<reference evidence="4" key="1">
    <citation type="submission" date="2016-10" db="EMBL/GenBank/DDBJ databases">
        <title>The complete genome sequence of the rumen bacterium Butyrivibrio hungatei MB2003.</title>
        <authorList>
            <person name="Palevich N."/>
            <person name="Kelly W.J."/>
            <person name="Leahy S.C."/>
            <person name="Altermann E."/>
            <person name="Rakonjac J."/>
            <person name="Attwood G.T."/>
        </authorList>
    </citation>
    <scope>NUCLEOTIDE SEQUENCE [LARGE SCALE GENOMIC DNA]</scope>
    <source>
        <strain evidence="4">MB2003</strain>
    </source>
</reference>
<dbReference type="RefSeq" id="WP_071175135.1">
    <property type="nucleotide sequence ID" value="NZ_CP017831.1"/>
</dbReference>
<dbReference type="OrthoDB" id="2003134at2"/>
<name>A0A1D9NYM7_9FIRM</name>
<evidence type="ECO:0000313" key="3">
    <source>
        <dbReference type="EMBL" id="AOZ95349.1"/>
    </source>
</evidence>
<feature type="transmembrane region" description="Helical" evidence="2">
    <location>
        <begin position="115"/>
        <end position="132"/>
    </location>
</feature>
<dbReference type="KEGG" id="bhu:bhn_I0315"/>
<protein>
    <submittedName>
        <fullName evidence="3">Uncharacterized protein</fullName>
    </submittedName>
</protein>
<dbReference type="AlphaFoldDB" id="A0A1D9NYM7"/>
<accession>A0A1D9NYM7</accession>
<evidence type="ECO:0000313" key="4">
    <source>
        <dbReference type="Proteomes" id="UP000179284"/>
    </source>
</evidence>
<keyword evidence="2" id="KW-0472">Membrane</keyword>
<evidence type="ECO:0000256" key="1">
    <source>
        <dbReference type="SAM" id="MobiDB-lite"/>
    </source>
</evidence>
<keyword evidence="2" id="KW-0812">Transmembrane</keyword>
<keyword evidence="2" id="KW-1133">Transmembrane helix</keyword>
<evidence type="ECO:0000256" key="2">
    <source>
        <dbReference type="SAM" id="Phobius"/>
    </source>
</evidence>
<sequence length="133" mass="14940">MAYDEFENTSYDLNCDGHIDSAEASYIHETLYGDDKHGDHDDGDGDVFGDDIFGGGDGGEFEGYEWHATPEERREMREKDEEFKKELADSKRRKMLITVAVIIGVTIFVDGNAGGVFILFILYVIGTVIGFWN</sequence>
<dbReference type="Proteomes" id="UP000179284">
    <property type="component" value="Chromosome I"/>
</dbReference>
<feature type="region of interest" description="Disordered" evidence="1">
    <location>
        <begin position="55"/>
        <end position="80"/>
    </location>
</feature>
<gene>
    <name evidence="3" type="ORF">bhn_I0315</name>
</gene>
<keyword evidence="4" id="KW-1185">Reference proteome</keyword>
<organism evidence="3 4">
    <name type="scientific">Butyrivibrio hungatei</name>
    <dbReference type="NCBI Taxonomy" id="185008"/>
    <lineage>
        <taxon>Bacteria</taxon>
        <taxon>Bacillati</taxon>
        <taxon>Bacillota</taxon>
        <taxon>Clostridia</taxon>
        <taxon>Lachnospirales</taxon>
        <taxon>Lachnospiraceae</taxon>
        <taxon>Butyrivibrio</taxon>
    </lineage>
</organism>
<proteinExistence type="predicted"/>
<feature type="compositionally biased region" description="Basic and acidic residues" evidence="1">
    <location>
        <begin position="64"/>
        <end position="80"/>
    </location>
</feature>